<protein>
    <submittedName>
        <fullName evidence="2">Uncharacterized protein</fullName>
    </submittedName>
</protein>
<evidence type="ECO:0000256" key="1">
    <source>
        <dbReference type="SAM" id="Phobius"/>
    </source>
</evidence>
<name>A0A222ZGC1_9CAUD</name>
<keyword evidence="1" id="KW-0812">Transmembrane</keyword>
<evidence type="ECO:0000313" key="3">
    <source>
        <dbReference type="Proteomes" id="UP000226027"/>
    </source>
</evidence>
<organism evidence="2 3">
    <name type="scientific">Arthrobacter phage Nubia</name>
    <dbReference type="NCBI Taxonomy" id="2015865"/>
    <lineage>
        <taxon>Viruses</taxon>
        <taxon>Duplodnaviria</taxon>
        <taxon>Heunggongvirae</taxon>
        <taxon>Uroviricota</taxon>
        <taxon>Caudoviricetes</taxon>
        <taxon>Korravirus</taxon>
        <taxon>Korravirus nubia</taxon>
    </lineage>
</organism>
<gene>
    <name evidence="2" type="primary">40</name>
    <name evidence="2" type="ORF">SEA_NUBIA_40</name>
</gene>
<dbReference type="GeneID" id="63911058"/>
<proteinExistence type="predicted"/>
<dbReference type="KEGG" id="vg:63911058"/>
<dbReference type="Proteomes" id="UP000226027">
    <property type="component" value="Segment"/>
</dbReference>
<evidence type="ECO:0000313" key="2">
    <source>
        <dbReference type="EMBL" id="ASR83773.1"/>
    </source>
</evidence>
<keyword evidence="3" id="KW-1185">Reference proteome</keyword>
<feature type="transmembrane region" description="Helical" evidence="1">
    <location>
        <begin position="6"/>
        <end position="21"/>
    </location>
</feature>
<sequence>MDWLWFLLWIVTFAVAMYYWRQWQEERNKPEYTYPDGKEAEFHRLYRRYIVARQRRYTEYLDAGETTAGTEFVFPSFAEWVEDRDEKDN</sequence>
<keyword evidence="1" id="KW-1133">Transmembrane helix</keyword>
<reference evidence="2 3" key="1">
    <citation type="submission" date="2017-05" db="EMBL/GenBank/DDBJ databases">
        <authorList>
            <person name="Adair T.L."/>
            <person name="Addison C.M."/>
            <person name="Gaw C.A."/>
            <person name="Hughes C.C."/>
            <person name="Jaffery R.T."/>
            <person name="Kapoor P."/>
            <person name="Katragadda N."/>
            <person name="Lucas L.G."/>
            <person name="Munoz A."/>
            <person name="Munson M.C."/>
            <person name="Sessa C.N."/>
            <person name="Wilson J.A."/>
            <person name="Young A.M."/>
            <person name="Stoner T.H."/>
            <person name="Garlena R.A."/>
            <person name="Russell D.A."/>
            <person name="Pope W.H."/>
            <person name="Jacobs-Sera D."/>
            <person name="Hatfull G.F."/>
        </authorList>
    </citation>
    <scope>NUCLEOTIDE SEQUENCE [LARGE SCALE GENOMIC DNA]</scope>
</reference>
<keyword evidence="1" id="KW-0472">Membrane</keyword>
<dbReference type="EMBL" id="MF140424">
    <property type="protein sequence ID" value="ASR83773.1"/>
    <property type="molecule type" value="Genomic_DNA"/>
</dbReference>
<dbReference type="RefSeq" id="YP_010050331.1">
    <property type="nucleotide sequence ID" value="NC_054426.1"/>
</dbReference>
<accession>A0A222ZGC1</accession>